<evidence type="ECO:0000313" key="2">
    <source>
        <dbReference type="EMBL" id="KAL1373956.1"/>
    </source>
</evidence>
<feature type="region of interest" description="Disordered" evidence="1">
    <location>
        <begin position="269"/>
        <end position="299"/>
    </location>
</feature>
<name>A0ABD1CC52_CULPP</name>
<dbReference type="Proteomes" id="UP001562425">
    <property type="component" value="Unassembled WGS sequence"/>
</dbReference>
<comment type="caution">
    <text evidence="2">The sequence shown here is derived from an EMBL/GenBank/DDBJ whole genome shotgun (WGS) entry which is preliminary data.</text>
</comment>
<evidence type="ECO:0000313" key="3">
    <source>
        <dbReference type="Proteomes" id="UP001562425"/>
    </source>
</evidence>
<reference evidence="2 3" key="1">
    <citation type="submission" date="2024-05" db="EMBL/GenBank/DDBJ databases">
        <title>Culex pipiens pipiens assembly and annotation.</title>
        <authorList>
            <person name="Alout H."/>
            <person name="Durand T."/>
        </authorList>
    </citation>
    <scope>NUCLEOTIDE SEQUENCE [LARGE SCALE GENOMIC DNA]</scope>
    <source>
        <strain evidence="2">HA-2024</strain>
        <tissue evidence="2">Whole body</tissue>
    </source>
</reference>
<proteinExistence type="predicted"/>
<organism evidence="2 3">
    <name type="scientific">Culex pipiens pipiens</name>
    <name type="common">Northern house mosquito</name>
    <dbReference type="NCBI Taxonomy" id="38569"/>
    <lineage>
        <taxon>Eukaryota</taxon>
        <taxon>Metazoa</taxon>
        <taxon>Ecdysozoa</taxon>
        <taxon>Arthropoda</taxon>
        <taxon>Hexapoda</taxon>
        <taxon>Insecta</taxon>
        <taxon>Pterygota</taxon>
        <taxon>Neoptera</taxon>
        <taxon>Endopterygota</taxon>
        <taxon>Diptera</taxon>
        <taxon>Nematocera</taxon>
        <taxon>Culicoidea</taxon>
        <taxon>Culicidae</taxon>
        <taxon>Culicinae</taxon>
        <taxon>Culicini</taxon>
        <taxon>Culex</taxon>
        <taxon>Culex</taxon>
    </lineage>
</organism>
<dbReference type="AlphaFoldDB" id="A0ABD1CC52"/>
<evidence type="ECO:0000256" key="1">
    <source>
        <dbReference type="SAM" id="MobiDB-lite"/>
    </source>
</evidence>
<gene>
    <name evidence="2" type="ORF">pipiens_005056</name>
</gene>
<sequence>MQQINQDLAQQLAISNSSQLAKVGSLGNLIQVATPGTGQVFGNQQSDNSEQYRVKGATLSDLRKQRRRIQTNNEEVTASRQLRPSDQNLKQQLIQVGSSGNLIQVASPGAGQVFGHQQSDDSEQQQVKVEYHHGEVVARHQLRPSDQNLKQQLTQVGNSGNLIQVASPGAGQVFGHQQSDDSEENTGRRQLRPSDQNLKQQLTQVGSSGSLIQVASPGAGQVFGHQQSDDSEQQQVKVEYHHGEVVARHQLRPSDQNLEQQLTQFLRLPSPGTGQVVGHQQSDDFDENTGRRQLRPSDQNLKQQLTQVGSSGNLIQVASPGAGQVFGHQQSDDSEENAGLDQHRVSHQNLTQQLAIINSSQLAQVGSSGNLIQVFTPGIAQATIQSQTAATPQNIYYIINGGETEEPQTSASQRSPLFTPNLLKTLLTKSLEGLDILDKAKLGELSESRQNKLVKIIAEYHCNQKSKLTKSDLELYTLALTTLLPNEKENTYFIPRGGDRKNHGGKIANKIGNLKQAAKKDQGKENAHANSLNGISGGESEDEEDICAETKWLLANCVPWTTVLDRWPASFVDRNRNLADINWYVFQTIS</sequence>
<accession>A0ABD1CC52</accession>
<dbReference type="EMBL" id="JBEHCU010013793">
    <property type="protein sequence ID" value="KAL1373956.1"/>
    <property type="molecule type" value="Genomic_DNA"/>
</dbReference>
<protein>
    <submittedName>
        <fullName evidence="2">Uncharacterized protein</fullName>
    </submittedName>
</protein>
<feature type="region of interest" description="Disordered" evidence="1">
    <location>
        <begin position="171"/>
        <end position="196"/>
    </location>
</feature>
<keyword evidence="3" id="KW-1185">Reference proteome</keyword>